<dbReference type="EMBL" id="BAABGY010000001">
    <property type="protein sequence ID" value="GAA4318787.1"/>
    <property type="molecule type" value="Genomic_DNA"/>
</dbReference>
<evidence type="ECO:0000256" key="5">
    <source>
        <dbReference type="ARBA" id="ARBA00022840"/>
    </source>
</evidence>
<feature type="domain" description="Glutamyl/glutaminyl-tRNA synthetase class Ib catalytic" evidence="8">
    <location>
        <begin position="9"/>
        <end position="118"/>
    </location>
</feature>
<evidence type="ECO:0000256" key="4">
    <source>
        <dbReference type="ARBA" id="ARBA00022833"/>
    </source>
</evidence>
<dbReference type="PANTHER" id="PTHR43311">
    <property type="entry name" value="GLUTAMATE--TRNA LIGASE"/>
    <property type="match status" value="1"/>
</dbReference>
<evidence type="ECO:0000256" key="2">
    <source>
        <dbReference type="ARBA" id="ARBA00022723"/>
    </source>
</evidence>
<name>A0ABP8G733_9BACT</name>
<dbReference type="PROSITE" id="PS00178">
    <property type="entry name" value="AA_TRNA_LIGASE_I"/>
    <property type="match status" value="1"/>
</dbReference>
<keyword evidence="1 7" id="KW-0436">Ligase</keyword>
<evidence type="ECO:0000256" key="1">
    <source>
        <dbReference type="ARBA" id="ARBA00022598"/>
    </source>
</evidence>
<keyword evidence="2" id="KW-0479">Metal-binding</keyword>
<keyword evidence="7" id="KW-0648">Protein biosynthesis</keyword>
<dbReference type="InterPro" id="IPR020058">
    <property type="entry name" value="Glu/Gln-tRNA-synth_Ib_cat-dom"/>
</dbReference>
<dbReference type="PANTHER" id="PTHR43311:SF1">
    <property type="entry name" value="GLUTAMYL-Q TRNA(ASP) SYNTHETASE"/>
    <property type="match status" value="1"/>
</dbReference>
<comment type="similarity">
    <text evidence="7">Belongs to the class-I aminoacyl-tRNA synthetase family.</text>
</comment>
<dbReference type="Gene3D" id="3.40.50.620">
    <property type="entry name" value="HUPs"/>
    <property type="match status" value="1"/>
</dbReference>
<organism evidence="9 10">
    <name type="scientific">Flaviaesturariibacter amylovorans</name>
    <dbReference type="NCBI Taxonomy" id="1084520"/>
    <lineage>
        <taxon>Bacteria</taxon>
        <taxon>Pseudomonadati</taxon>
        <taxon>Bacteroidota</taxon>
        <taxon>Chitinophagia</taxon>
        <taxon>Chitinophagales</taxon>
        <taxon>Chitinophagaceae</taxon>
        <taxon>Flaviaestuariibacter</taxon>
    </lineage>
</organism>
<dbReference type="InterPro" id="IPR001412">
    <property type="entry name" value="aa-tRNA-synth_I_CS"/>
</dbReference>
<dbReference type="Proteomes" id="UP001501725">
    <property type="component" value="Unassembled WGS sequence"/>
</dbReference>
<dbReference type="RefSeq" id="WP_345252854.1">
    <property type="nucleotide sequence ID" value="NZ_BAABGY010000001.1"/>
</dbReference>
<proteinExistence type="inferred from homology"/>
<dbReference type="Pfam" id="PF00749">
    <property type="entry name" value="tRNA-synt_1c"/>
    <property type="match status" value="2"/>
</dbReference>
<evidence type="ECO:0000313" key="9">
    <source>
        <dbReference type="EMBL" id="GAA4318787.1"/>
    </source>
</evidence>
<protein>
    <submittedName>
        <fullName evidence="9">tRNA glutamyl-Q(34) synthetase GluQRS</fullName>
    </submittedName>
</protein>
<evidence type="ECO:0000256" key="3">
    <source>
        <dbReference type="ARBA" id="ARBA00022741"/>
    </source>
</evidence>
<dbReference type="InterPro" id="IPR049940">
    <property type="entry name" value="GluQ/Sye"/>
</dbReference>
<sequence length="283" mass="31225">MAAPSSFTRTRIAPTPSGFLHLGNAASFLLTAALARRTGARLLLRIDDMDRERVRPAYLQDVFDTLRFLEIDWQEGPRDALDFEQAWSQRHRLPQYLAALQQLREQGVVFACTCSRADILKSSADGTYPGTCLHKNLPLDTPGAAWRLDTSTAAPLRVQSLTGVREVPGLPPSVRHFMVRKKDGLPAYQLSSLVDDVYYGVDLVVRGADLWDSTLAQLYLSRVLGLDAFSDCTFVHHGLVPGEDGSKLSKSAGATSVREIRAGGATLVDIRDRVREFLNDQSI</sequence>
<keyword evidence="4" id="KW-0862">Zinc</keyword>
<evidence type="ECO:0000256" key="6">
    <source>
        <dbReference type="ARBA" id="ARBA00023146"/>
    </source>
</evidence>
<evidence type="ECO:0000313" key="10">
    <source>
        <dbReference type="Proteomes" id="UP001501725"/>
    </source>
</evidence>
<dbReference type="SUPFAM" id="SSF52374">
    <property type="entry name" value="Nucleotidylyl transferase"/>
    <property type="match status" value="1"/>
</dbReference>
<dbReference type="InterPro" id="IPR014729">
    <property type="entry name" value="Rossmann-like_a/b/a_fold"/>
</dbReference>
<dbReference type="PRINTS" id="PR00987">
    <property type="entry name" value="TRNASYNTHGLU"/>
</dbReference>
<evidence type="ECO:0000259" key="8">
    <source>
        <dbReference type="Pfam" id="PF00749"/>
    </source>
</evidence>
<keyword evidence="10" id="KW-1185">Reference proteome</keyword>
<comment type="caution">
    <text evidence="9">The sequence shown here is derived from an EMBL/GenBank/DDBJ whole genome shotgun (WGS) entry which is preliminary data.</text>
</comment>
<feature type="domain" description="Glutamyl/glutaminyl-tRNA synthetase class Ib catalytic" evidence="8">
    <location>
        <begin position="173"/>
        <end position="258"/>
    </location>
</feature>
<dbReference type="InterPro" id="IPR000924">
    <property type="entry name" value="Glu/Gln-tRNA-synth"/>
</dbReference>
<evidence type="ECO:0000256" key="7">
    <source>
        <dbReference type="RuleBase" id="RU363037"/>
    </source>
</evidence>
<accession>A0ABP8G733</accession>
<keyword evidence="5 7" id="KW-0067">ATP-binding</keyword>
<keyword evidence="3 7" id="KW-0547">Nucleotide-binding</keyword>
<reference evidence="10" key="1">
    <citation type="journal article" date="2019" name="Int. J. Syst. Evol. Microbiol.">
        <title>The Global Catalogue of Microorganisms (GCM) 10K type strain sequencing project: providing services to taxonomists for standard genome sequencing and annotation.</title>
        <authorList>
            <consortium name="The Broad Institute Genomics Platform"/>
            <consortium name="The Broad Institute Genome Sequencing Center for Infectious Disease"/>
            <person name="Wu L."/>
            <person name="Ma J."/>
        </authorList>
    </citation>
    <scope>NUCLEOTIDE SEQUENCE [LARGE SCALE GENOMIC DNA]</scope>
    <source>
        <strain evidence="10">JCM 17919</strain>
    </source>
</reference>
<keyword evidence="6 7" id="KW-0030">Aminoacyl-tRNA synthetase</keyword>
<gene>
    <name evidence="9" type="primary">gluQRS</name>
    <name evidence="9" type="ORF">GCM10023184_03230</name>
</gene>